<dbReference type="GO" id="GO:0048038">
    <property type="term" value="F:quinone binding"/>
    <property type="evidence" value="ECO:0007669"/>
    <property type="project" value="InterPro"/>
</dbReference>
<dbReference type="AlphaFoldDB" id="A0AAQ3JRG5"/>
<evidence type="ECO:0000313" key="2">
    <source>
        <dbReference type="Proteomes" id="UP001327560"/>
    </source>
</evidence>
<dbReference type="GO" id="GO:0008131">
    <property type="term" value="F:primary methylamine oxidase activity"/>
    <property type="evidence" value="ECO:0007669"/>
    <property type="project" value="InterPro"/>
</dbReference>
<protein>
    <submittedName>
        <fullName evidence="1">Primary amine oxidase-like isoform X2</fullName>
    </submittedName>
</protein>
<keyword evidence="2" id="KW-1185">Reference proteome</keyword>
<dbReference type="SUPFAM" id="SSF49998">
    <property type="entry name" value="Amine oxidase catalytic domain"/>
    <property type="match status" value="1"/>
</dbReference>
<accession>A0AAQ3JRG5</accession>
<sequence>MVETDPLLQANRLALRLDTGEVEMEEIWILKNTQGPCSESSVLSILVLTPHGLSHRALRALHRPFGGVVLKTFLDADELGFGLCGVSLEPMTDFPANTAFIDAYVAGPNGN</sequence>
<dbReference type="Proteomes" id="UP001327560">
    <property type="component" value="Chromosome 1"/>
</dbReference>
<dbReference type="GO" id="GO:0005507">
    <property type="term" value="F:copper ion binding"/>
    <property type="evidence" value="ECO:0007669"/>
    <property type="project" value="InterPro"/>
</dbReference>
<organism evidence="1 2">
    <name type="scientific">Canna indica</name>
    <name type="common">Indian-shot</name>
    <dbReference type="NCBI Taxonomy" id="4628"/>
    <lineage>
        <taxon>Eukaryota</taxon>
        <taxon>Viridiplantae</taxon>
        <taxon>Streptophyta</taxon>
        <taxon>Embryophyta</taxon>
        <taxon>Tracheophyta</taxon>
        <taxon>Spermatophyta</taxon>
        <taxon>Magnoliopsida</taxon>
        <taxon>Liliopsida</taxon>
        <taxon>Zingiberales</taxon>
        <taxon>Cannaceae</taxon>
        <taxon>Canna</taxon>
    </lineage>
</organism>
<proteinExistence type="predicted"/>
<evidence type="ECO:0000313" key="1">
    <source>
        <dbReference type="EMBL" id="WOK93140.1"/>
    </source>
</evidence>
<dbReference type="GO" id="GO:0009308">
    <property type="term" value="P:amine metabolic process"/>
    <property type="evidence" value="ECO:0007669"/>
    <property type="project" value="InterPro"/>
</dbReference>
<gene>
    <name evidence="1" type="ORF">Cni_G01833</name>
</gene>
<dbReference type="InterPro" id="IPR036460">
    <property type="entry name" value="Cu_amine_oxidase_C_sf"/>
</dbReference>
<reference evidence="1 2" key="1">
    <citation type="submission" date="2023-10" db="EMBL/GenBank/DDBJ databases">
        <title>Chromosome-scale genome assembly provides insights into flower coloration mechanisms of Canna indica.</title>
        <authorList>
            <person name="Li C."/>
        </authorList>
    </citation>
    <scope>NUCLEOTIDE SEQUENCE [LARGE SCALE GENOMIC DNA]</scope>
    <source>
        <tissue evidence="1">Flower</tissue>
    </source>
</reference>
<name>A0AAQ3JRG5_9LILI</name>
<dbReference type="EMBL" id="CP136890">
    <property type="protein sequence ID" value="WOK93140.1"/>
    <property type="molecule type" value="Genomic_DNA"/>
</dbReference>